<dbReference type="InterPro" id="IPR050595">
    <property type="entry name" value="Bact_response_regulator"/>
</dbReference>
<dbReference type="InterPro" id="IPR001789">
    <property type="entry name" value="Sig_transdc_resp-reg_receiver"/>
</dbReference>
<dbReference type="SUPFAM" id="SSF52172">
    <property type="entry name" value="CheY-like"/>
    <property type="match status" value="1"/>
</dbReference>
<evidence type="ECO:0000313" key="4">
    <source>
        <dbReference type="EMBL" id="QNO53089.1"/>
    </source>
</evidence>
<proteinExistence type="predicted"/>
<reference evidence="4" key="1">
    <citation type="submission" date="2020-06" db="EMBL/GenBank/DDBJ databases">
        <title>Unique genomic features of the anaerobic methanotrophic archaea.</title>
        <authorList>
            <person name="Chadwick G.L."/>
            <person name="Skennerton C.T."/>
            <person name="Laso-Perez R."/>
            <person name="Leu A.O."/>
            <person name="Speth D.R."/>
            <person name="Yu H."/>
            <person name="Morgan-Lang C."/>
            <person name="Hatzenpichler R."/>
            <person name="Goudeau D."/>
            <person name="Malmstrom R."/>
            <person name="Brazelton W.J."/>
            <person name="Woyke T."/>
            <person name="Hallam S.J."/>
            <person name="Tyson G.W."/>
            <person name="Wegener G."/>
            <person name="Boetius A."/>
            <person name="Orphan V."/>
        </authorList>
    </citation>
    <scope>NUCLEOTIDE SEQUENCE</scope>
</reference>
<evidence type="ECO:0000259" key="3">
    <source>
        <dbReference type="PROSITE" id="PS50110"/>
    </source>
</evidence>
<organism evidence="4">
    <name type="scientific">Candidatus Methanophagaceae archaeon ANME-1 ERB6</name>
    <dbReference type="NCBI Taxonomy" id="2759912"/>
    <lineage>
        <taxon>Archaea</taxon>
        <taxon>Methanobacteriati</taxon>
        <taxon>Methanobacteriota</taxon>
        <taxon>Stenosarchaea group</taxon>
        <taxon>Methanomicrobia</taxon>
        <taxon>Candidatus Methanophagales</taxon>
        <taxon>Candidatus Methanophagaceae</taxon>
    </lineage>
</organism>
<dbReference type="InterPro" id="IPR011006">
    <property type="entry name" value="CheY-like_superfamily"/>
</dbReference>
<dbReference type="Gene3D" id="3.40.50.2300">
    <property type="match status" value="1"/>
</dbReference>
<dbReference type="Pfam" id="PF00072">
    <property type="entry name" value="Response_reg"/>
    <property type="match status" value="1"/>
</dbReference>
<gene>
    <name evidence="4" type="primary">rcsC</name>
    <name evidence="4" type="ORF">ODDINNFO_00003</name>
</gene>
<dbReference type="CDD" id="cd17569">
    <property type="entry name" value="REC_HupR-like"/>
    <property type="match status" value="1"/>
</dbReference>
<keyword evidence="4" id="KW-0418">Kinase</keyword>
<dbReference type="AlphaFoldDB" id="A0A7G9YYK5"/>
<feature type="domain" description="Response regulatory" evidence="3">
    <location>
        <begin position="23"/>
        <end position="141"/>
    </location>
</feature>
<dbReference type="PANTHER" id="PTHR44591:SF19">
    <property type="entry name" value="TWO-COMPONENT RESPONSE REGULATOR-RELATED"/>
    <property type="match status" value="1"/>
</dbReference>
<evidence type="ECO:0000256" key="1">
    <source>
        <dbReference type="ARBA" id="ARBA00022553"/>
    </source>
</evidence>
<dbReference type="SMART" id="SM00448">
    <property type="entry name" value="REC"/>
    <property type="match status" value="1"/>
</dbReference>
<keyword evidence="4" id="KW-0808">Transferase</keyword>
<keyword evidence="1 2" id="KW-0597">Phosphoprotein</keyword>
<dbReference type="PANTHER" id="PTHR44591">
    <property type="entry name" value="STRESS RESPONSE REGULATOR PROTEIN 1"/>
    <property type="match status" value="1"/>
</dbReference>
<dbReference type="GO" id="GO:0004673">
    <property type="term" value="F:protein histidine kinase activity"/>
    <property type="evidence" value="ECO:0007669"/>
    <property type="project" value="UniProtKB-EC"/>
</dbReference>
<dbReference type="EC" id="2.7.13.3" evidence="4"/>
<dbReference type="GO" id="GO:0000160">
    <property type="term" value="P:phosphorelay signal transduction system"/>
    <property type="evidence" value="ECO:0007669"/>
    <property type="project" value="InterPro"/>
</dbReference>
<name>A0A7G9YYK5_9EURY</name>
<dbReference type="EMBL" id="MT631531">
    <property type="protein sequence ID" value="QNO53089.1"/>
    <property type="molecule type" value="Genomic_DNA"/>
</dbReference>
<dbReference type="PROSITE" id="PS50110">
    <property type="entry name" value="RESPONSE_REGULATORY"/>
    <property type="match status" value="1"/>
</dbReference>
<accession>A0A7G9YYK5</accession>
<sequence>MKIHNVTESEIKSEPEISSTEYTILVVDDERGILEAIKRILRREPLFKYKVLTVDSAKDALKIVESEKVDLILSDQRMPEMTGVELFNKVREISPQTVRMLITGYTDLNAAIDAINKAKIDYYIEKPWDDTELLNVLRNALNRPRAYVFIKPAEGPGKYIPL</sequence>
<evidence type="ECO:0000256" key="2">
    <source>
        <dbReference type="PROSITE-ProRule" id="PRU00169"/>
    </source>
</evidence>
<protein>
    <submittedName>
        <fullName evidence="4">Sensor histidine kinase RcsC</fullName>
        <ecNumber evidence="4">2.7.13.3</ecNumber>
    </submittedName>
</protein>
<feature type="modified residue" description="4-aspartylphosphate" evidence="2">
    <location>
        <position position="75"/>
    </location>
</feature>